<dbReference type="OrthoDB" id="2988991at2"/>
<proteinExistence type="predicted"/>
<sequence length="123" mass="12887">MQRSGRIQAIGAGMAVIICLLIACAFIFSVLFRFTTVSEDTMQWLLYILAIISFGIGGIIAGIKSKEKGLITGVITAGAVICLIVLFQYLGYDSSITSSQVILFASFLISSAVGAAIGVNSVS</sequence>
<keyword evidence="1" id="KW-0812">Transmembrane</keyword>
<dbReference type="Proteomes" id="UP000199163">
    <property type="component" value="Unassembled WGS sequence"/>
</dbReference>
<evidence type="ECO:0000313" key="2">
    <source>
        <dbReference type="EMBL" id="SDH57118.1"/>
    </source>
</evidence>
<name>A0A1G8DHF5_9BACI</name>
<evidence type="ECO:0000256" key="1">
    <source>
        <dbReference type="SAM" id="Phobius"/>
    </source>
</evidence>
<organism evidence="2 3">
    <name type="scientific">Alteribacillus persepolensis</name>
    <dbReference type="NCBI Taxonomy" id="568899"/>
    <lineage>
        <taxon>Bacteria</taxon>
        <taxon>Bacillati</taxon>
        <taxon>Bacillota</taxon>
        <taxon>Bacilli</taxon>
        <taxon>Bacillales</taxon>
        <taxon>Bacillaceae</taxon>
        <taxon>Alteribacillus</taxon>
    </lineage>
</organism>
<feature type="transmembrane region" description="Helical" evidence="1">
    <location>
        <begin position="70"/>
        <end position="90"/>
    </location>
</feature>
<dbReference type="NCBIfam" id="TIGR04086">
    <property type="entry name" value="TIGR04086_membr"/>
    <property type="match status" value="1"/>
</dbReference>
<feature type="transmembrane region" description="Helical" evidence="1">
    <location>
        <begin position="12"/>
        <end position="32"/>
    </location>
</feature>
<feature type="transmembrane region" description="Helical" evidence="1">
    <location>
        <begin position="102"/>
        <end position="122"/>
    </location>
</feature>
<reference evidence="2 3" key="1">
    <citation type="submission" date="2016-10" db="EMBL/GenBank/DDBJ databases">
        <authorList>
            <person name="de Groot N.N."/>
        </authorList>
    </citation>
    <scope>NUCLEOTIDE SEQUENCE [LARGE SCALE GENOMIC DNA]</scope>
    <source>
        <strain evidence="2 3">DSM 21632</strain>
    </source>
</reference>
<protein>
    <submittedName>
        <fullName evidence="2">Putative membrane protein, TIGR04086 family</fullName>
    </submittedName>
</protein>
<keyword evidence="1" id="KW-1133">Transmembrane helix</keyword>
<feature type="transmembrane region" description="Helical" evidence="1">
    <location>
        <begin position="44"/>
        <end position="63"/>
    </location>
</feature>
<keyword evidence="3" id="KW-1185">Reference proteome</keyword>
<gene>
    <name evidence="2" type="ORF">SAMN05192534_10791</name>
</gene>
<accession>A0A1G8DHF5</accession>
<dbReference type="PROSITE" id="PS51257">
    <property type="entry name" value="PROKAR_LIPOPROTEIN"/>
    <property type="match status" value="1"/>
</dbReference>
<dbReference type="InterPro" id="IPR023804">
    <property type="entry name" value="DUF3792_TM"/>
</dbReference>
<evidence type="ECO:0000313" key="3">
    <source>
        <dbReference type="Proteomes" id="UP000199163"/>
    </source>
</evidence>
<dbReference type="AlphaFoldDB" id="A0A1G8DHF5"/>
<dbReference type="RefSeq" id="WP_091272741.1">
    <property type="nucleotide sequence ID" value="NZ_FNDK01000007.1"/>
</dbReference>
<dbReference type="EMBL" id="FNDK01000007">
    <property type="protein sequence ID" value="SDH57118.1"/>
    <property type="molecule type" value="Genomic_DNA"/>
</dbReference>
<keyword evidence="1" id="KW-0472">Membrane</keyword>
<dbReference type="STRING" id="568899.SAMN05192534_10791"/>
<dbReference type="Pfam" id="PF12670">
    <property type="entry name" value="DUF3792"/>
    <property type="match status" value="1"/>
</dbReference>